<evidence type="ECO:0000313" key="3">
    <source>
        <dbReference type="Proteomes" id="UP000242875"/>
    </source>
</evidence>
<feature type="compositionally biased region" description="Low complexity" evidence="1">
    <location>
        <begin position="130"/>
        <end position="145"/>
    </location>
</feature>
<feature type="region of interest" description="Disordered" evidence="1">
    <location>
        <begin position="13"/>
        <end position="199"/>
    </location>
</feature>
<protein>
    <submittedName>
        <fullName evidence="2">Uncharacterized protein</fullName>
    </submittedName>
</protein>
<dbReference type="Proteomes" id="UP000242875">
    <property type="component" value="Unassembled WGS sequence"/>
</dbReference>
<proteinExistence type="predicted"/>
<evidence type="ECO:0000313" key="2">
    <source>
        <dbReference type="EMBL" id="OZJ04911.1"/>
    </source>
</evidence>
<keyword evidence="3" id="KW-1185">Reference proteome</keyword>
<feature type="compositionally biased region" description="Basic and acidic residues" evidence="1">
    <location>
        <begin position="442"/>
        <end position="452"/>
    </location>
</feature>
<feature type="region of interest" description="Disordered" evidence="1">
    <location>
        <begin position="224"/>
        <end position="253"/>
    </location>
</feature>
<dbReference type="EMBL" id="MVBO01000027">
    <property type="protein sequence ID" value="OZJ04911.1"/>
    <property type="molecule type" value="Genomic_DNA"/>
</dbReference>
<feature type="compositionally biased region" description="Polar residues" evidence="1">
    <location>
        <begin position="272"/>
        <end position="282"/>
    </location>
</feature>
<feature type="compositionally biased region" description="Polar residues" evidence="1">
    <location>
        <begin position="105"/>
        <end position="114"/>
    </location>
</feature>
<feature type="compositionally biased region" description="Basic and acidic residues" evidence="1">
    <location>
        <begin position="226"/>
        <end position="238"/>
    </location>
</feature>
<feature type="compositionally biased region" description="Polar residues" evidence="1">
    <location>
        <begin position="51"/>
        <end position="60"/>
    </location>
</feature>
<dbReference type="AlphaFoldDB" id="A0A261Y2U0"/>
<gene>
    <name evidence="2" type="ORF">BZG36_02515</name>
</gene>
<feature type="compositionally biased region" description="Low complexity" evidence="1">
    <location>
        <begin position="283"/>
        <end position="307"/>
    </location>
</feature>
<comment type="caution">
    <text evidence="2">The sequence shown here is derived from an EMBL/GenBank/DDBJ whole genome shotgun (WGS) entry which is preliminary data.</text>
</comment>
<sequence length="471" mass="51119">MFKISRPGFLDRISFGRKRSTTPRKNSAPDSDIQKFDKTRHRQSSPAIFHSKQSPTSRESQQPKKHNIVRHGFPENAVGSIPIIVPIPEKSLTAPPTPPPHCVLPQQNNSSVAIQGSEEAASLQPSRQPSFSTASLASLETTSDSRSIQSKCVQGRGSLQRGRGRDTRVPRHRGTTMPSTYTDEEEHQDARARARSTSASNVVEYRVQMIKFAQKRLSLISNANSHESEDDRDGHDDGSSSLAPDDGPSRQLTHPVVDSLRVASMTRPLPNQRATSLDVQGGSSSSQVSSPMSSIPTPSSLTTSTPPVHANLPPLDPITKRRGLTLHLDLSSVSLPGLQQRDRSSTIVESDAQAHGQSHLHSLEAPQIQPNRRLSLPGMHLDLPAPAIQIQPQLVHPVQNQLPHTPDSPQSLAYQEDVDERLDFGVRASPAVGPPISAPHWAGDDSLFRDDDGAPCPPGQCTCADQGCRAE</sequence>
<reference evidence="2 3" key="1">
    <citation type="journal article" date="2017" name="Mycologia">
        <title>Bifiguratus adelaidae, gen. et sp. nov., a new member of Mucoromycotina in endophytic and soil-dwelling habitats.</title>
        <authorList>
            <person name="Torres-Cruz T.J."/>
            <person name="Billingsley Tobias T.L."/>
            <person name="Almatruk M."/>
            <person name="Hesse C."/>
            <person name="Kuske C.R."/>
            <person name="Desiro A."/>
            <person name="Benucci G.M."/>
            <person name="Bonito G."/>
            <person name="Stajich J.E."/>
            <person name="Dunlap C."/>
            <person name="Arnold A.E."/>
            <person name="Porras-Alfaro A."/>
        </authorList>
    </citation>
    <scope>NUCLEOTIDE SEQUENCE [LARGE SCALE GENOMIC DNA]</scope>
    <source>
        <strain evidence="2 3">AZ0501</strain>
    </source>
</reference>
<feature type="region of interest" description="Disordered" evidence="1">
    <location>
        <begin position="429"/>
        <end position="471"/>
    </location>
</feature>
<feature type="region of interest" description="Disordered" evidence="1">
    <location>
        <begin position="267"/>
        <end position="316"/>
    </location>
</feature>
<evidence type="ECO:0000256" key="1">
    <source>
        <dbReference type="SAM" id="MobiDB-lite"/>
    </source>
</evidence>
<name>A0A261Y2U0_9FUNG</name>
<accession>A0A261Y2U0</accession>
<organism evidence="2 3">
    <name type="scientific">Bifiguratus adelaidae</name>
    <dbReference type="NCBI Taxonomy" id="1938954"/>
    <lineage>
        <taxon>Eukaryota</taxon>
        <taxon>Fungi</taxon>
        <taxon>Fungi incertae sedis</taxon>
        <taxon>Mucoromycota</taxon>
        <taxon>Mucoromycotina</taxon>
        <taxon>Endogonomycetes</taxon>
        <taxon>Endogonales</taxon>
        <taxon>Endogonales incertae sedis</taxon>
        <taxon>Bifiguratus</taxon>
    </lineage>
</organism>